<protein>
    <submittedName>
        <fullName evidence="2">Putative phosphoesterase</fullName>
    </submittedName>
</protein>
<dbReference type="PIRSF" id="PIRSF000887">
    <property type="entry name" value="Pesterase_MJ0037"/>
    <property type="match status" value="1"/>
</dbReference>
<evidence type="ECO:0000313" key="3">
    <source>
        <dbReference type="Proteomes" id="UP000219281"/>
    </source>
</evidence>
<sequence>MKIEIRGEEIILDKERAIFLPNEKLLAISDLHLGKAAHFRKAGLAVPNSISQSDLSRLSVLLHQYQPTTLLINGDMFHSDYNTEIDEFAKWRQEFNDIEFILVKGNHDRQKKEIYENLAIEIYEPNYETNNFCFIHDVAHCKSELYAISGHIHPGISIYNKAKQRLKFPCFYFGEDYSILPAFSAFTGLQLVKPKMPDQVFAITPSKVIKL</sequence>
<dbReference type="Pfam" id="PF00149">
    <property type="entry name" value="Metallophos"/>
    <property type="match status" value="1"/>
</dbReference>
<evidence type="ECO:0000259" key="1">
    <source>
        <dbReference type="Pfam" id="PF00149"/>
    </source>
</evidence>
<dbReference type="InterPro" id="IPR004843">
    <property type="entry name" value="Calcineurin-like_PHP"/>
</dbReference>
<dbReference type="SUPFAM" id="SSF56300">
    <property type="entry name" value="Metallo-dependent phosphatases"/>
    <property type="match status" value="1"/>
</dbReference>
<dbReference type="PANTHER" id="PTHR39323:SF1">
    <property type="entry name" value="BLR1149 PROTEIN"/>
    <property type="match status" value="1"/>
</dbReference>
<evidence type="ECO:0000313" key="2">
    <source>
        <dbReference type="EMBL" id="SOD13186.1"/>
    </source>
</evidence>
<gene>
    <name evidence="2" type="ORF">SAMN06297358_1052</name>
</gene>
<dbReference type="OrthoDB" id="9795838at2"/>
<name>A0A285ZU70_9SPHI</name>
<organism evidence="2 3">
    <name type="scientific">Pedobacter xixiisoli</name>
    <dbReference type="NCBI Taxonomy" id="1476464"/>
    <lineage>
        <taxon>Bacteria</taxon>
        <taxon>Pseudomonadati</taxon>
        <taxon>Bacteroidota</taxon>
        <taxon>Sphingobacteriia</taxon>
        <taxon>Sphingobacteriales</taxon>
        <taxon>Sphingobacteriaceae</taxon>
        <taxon>Pedobacter</taxon>
    </lineage>
</organism>
<dbReference type="EMBL" id="OCMT01000001">
    <property type="protein sequence ID" value="SOD13186.1"/>
    <property type="molecule type" value="Genomic_DNA"/>
</dbReference>
<dbReference type="RefSeq" id="WP_097129436.1">
    <property type="nucleotide sequence ID" value="NZ_OCMT01000001.1"/>
</dbReference>
<dbReference type="Gene3D" id="3.60.21.10">
    <property type="match status" value="1"/>
</dbReference>
<feature type="domain" description="Calcineurin-like phosphoesterase" evidence="1">
    <location>
        <begin position="24"/>
        <end position="153"/>
    </location>
</feature>
<dbReference type="AlphaFoldDB" id="A0A285ZU70"/>
<dbReference type="GO" id="GO:0016787">
    <property type="term" value="F:hydrolase activity"/>
    <property type="evidence" value="ECO:0007669"/>
    <property type="project" value="InterPro"/>
</dbReference>
<dbReference type="InterPro" id="IPR026336">
    <property type="entry name" value="PdeM-like"/>
</dbReference>
<keyword evidence="3" id="KW-1185">Reference proteome</keyword>
<dbReference type="InterPro" id="IPR029052">
    <property type="entry name" value="Metallo-depent_PP-like"/>
</dbReference>
<reference evidence="3" key="1">
    <citation type="submission" date="2017-09" db="EMBL/GenBank/DDBJ databases">
        <authorList>
            <person name="Varghese N."/>
            <person name="Submissions S."/>
        </authorList>
    </citation>
    <scope>NUCLEOTIDE SEQUENCE [LARGE SCALE GENOMIC DNA]</scope>
    <source>
        <strain evidence="3">CGMCC 1.12803</strain>
    </source>
</reference>
<dbReference type="InterPro" id="IPR024173">
    <property type="entry name" value="Pesterase_MJ0037-like"/>
</dbReference>
<dbReference type="PANTHER" id="PTHR39323">
    <property type="entry name" value="BLR1149 PROTEIN"/>
    <property type="match status" value="1"/>
</dbReference>
<proteinExistence type="predicted"/>
<dbReference type="Proteomes" id="UP000219281">
    <property type="component" value="Unassembled WGS sequence"/>
</dbReference>
<accession>A0A285ZU70</accession>
<dbReference type="NCBIfam" id="TIGR04123">
    <property type="entry name" value="P_estr_lig_assc"/>
    <property type="match status" value="1"/>
</dbReference>